<keyword evidence="2" id="KW-1185">Reference proteome</keyword>
<organism evidence="1 2">
    <name type="scientific">Vibrio zhugei</name>
    <dbReference type="NCBI Taxonomy" id="2479546"/>
    <lineage>
        <taxon>Bacteria</taxon>
        <taxon>Pseudomonadati</taxon>
        <taxon>Pseudomonadota</taxon>
        <taxon>Gammaproteobacteria</taxon>
        <taxon>Vibrionales</taxon>
        <taxon>Vibrionaceae</taxon>
        <taxon>Vibrio</taxon>
    </lineage>
</organism>
<name>A0ABV7C696_9VIBR</name>
<accession>A0ABV7C696</accession>
<comment type="caution">
    <text evidence="1">The sequence shown here is derived from an EMBL/GenBank/DDBJ whole genome shotgun (WGS) entry which is preliminary data.</text>
</comment>
<sequence length="72" mass="8334">MKRTGNTYRLDLIKQVASKTQQHKPDPMAEYINTMLTKSEKKVQRPTTKGNFSGVHYDEHIGGWVSDRWNGQ</sequence>
<evidence type="ECO:0000313" key="1">
    <source>
        <dbReference type="EMBL" id="MFC3023521.1"/>
    </source>
</evidence>
<proteinExistence type="predicted"/>
<dbReference type="EMBL" id="JBHRSE010000042">
    <property type="protein sequence ID" value="MFC3023521.1"/>
    <property type="molecule type" value="Genomic_DNA"/>
</dbReference>
<reference evidence="2" key="1">
    <citation type="journal article" date="2019" name="Int. J. Syst. Evol. Microbiol.">
        <title>The Global Catalogue of Microorganisms (GCM) 10K type strain sequencing project: providing services to taxonomists for standard genome sequencing and annotation.</title>
        <authorList>
            <consortium name="The Broad Institute Genomics Platform"/>
            <consortium name="The Broad Institute Genome Sequencing Center for Infectious Disease"/>
            <person name="Wu L."/>
            <person name="Ma J."/>
        </authorList>
    </citation>
    <scope>NUCLEOTIDE SEQUENCE [LARGE SCALE GENOMIC DNA]</scope>
    <source>
        <strain evidence="2">KCTC 62784</strain>
    </source>
</reference>
<evidence type="ECO:0000313" key="2">
    <source>
        <dbReference type="Proteomes" id="UP001595384"/>
    </source>
</evidence>
<dbReference type="RefSeq" id="WP_123015993.1">
    <property type="nucleotide sequence ID" value="NZ_AP024911.1"/>
</dbReference>
<protein>
    <submittedName>
        <fullName evidence="1">Uncharacterized protein</fullName>
    </submittedName>
</protein>
<gene>
    <name evidence="1" type="ORF">ACFODT_06765</name>
</gene>
<dbReference type="Proteomes" id="UP001595384">
    <property type="component" value="Unassembled WGS sequence"/>
</dbReference>